<keyword evidence="5" id="KW-0378">Hydrolase</keyword>
<evidence type="ECO:0000256" key="3">
    <source>
        <dbReference type="ARBA" id="ARBA00006171"/>
    </source>
</evidence>
<dbReference type="InterPro" id="IPR023198">
    <property type="entry name" value="PGP-like_dom2"/>
</dbReference>
<dbReference type="EMBL" id="JACQRX010000375">
    <property type="protein sequence ID" value="MBI4252504.1"/>
    <property type="molecule type" value="Genomic_DNA"/>
</dbReference>
<dbReference type="GO" id="GO:0005829">
    <property type="term" value="C:cytosol"/>
    <property type="evidence" value="ECO:0007669"/>
    <property type="project" value="TreeGrafter"/>
</dbReference>
<name>A0A933EAX4_UNCTE</name>
<dbReference type="EC" id="3.1.3.18" evidence="4"/>
<organism evidence="5 6">
    <name type="scientific">Tectimicrobiota bacterium</name>
    <dbReference type="NCBI Taxonomy" id="2528274"/>
    <lineage>
        <taxon>Bacteria</taxon>
        <taxon>Pseudomonadati</taxon>
        <taxon>Nitrospinota/Tectimicrobiota group</taxon>
        <taxon>Candidatus Tectimicrobiota</taxon>
    </lineage>
</organism>
<dbReference type="AlphaFoldDB" id="A0A933EAX4"/>
<dbReference type="InterPro" id="IPR036412">
    <property type="entry name" value="HAD-like_sf"/>
</dbReference>
<gene>
    <name evidence="5" type="ORF">HY618_08600</name>
</gene>
<accession>A0A933EAX4</accession>
<evidence type="ECO:0000256" key="1">
    <source>
        <dbReference type="ARBA" id="ARBA00000830"/>
    </source>
</evidence>
<comment type="caution">
    <text evidence="5">The sequence shown here is derived from an EMBL/GenBank/DDBJ whole genome shotgun (WGS) entry which is preliminary data.</text>
</comment>
<dbReference type="Gene3D" id="3.40.50.1000">
    <property type="entry name" value="HAD superfamily/HAD-like"/>
    <property type="match status" value="1"/>
</dbReference>
<protein>
    <recommendedName>
        <fullName evidence="4">phosphoglycolate phosphatase</fullName>
        <ecNumber evidence="4">3.1.3.18</ecNumber>
    </recommendedName>
</protein>
<evidence type="ECO:0000256" key="2">
    <source>
        <dbReference type="ARBA" id="ARBA00004818"/>
    </source>
</evidence>
<dbReference type="PANTHER" id="PTHR43434:SF1">
    <property type="entry name" value="PHOSPHOGLYCOLATE PHOSPHATASE"/>
    <property type="match status" value="1"/>
</dbReference>
<comment type="pathway">
    <text evidence="2">Organic acid metabolism; glycolate biosynthesis; glycolate from 2-phosphoglycolate: step 1/1.</text>
</comment>
<dbReference type="GO" id="GO:0008967">
    <property type="term" value="F:phosphoglycolate phosphatase activity"/>
    <property type="evidence" value="ECO:0007669"/>
    <property type="project" value="UniProtKB-EC"/>
</dbReference>
<evidence type="ECO:0000256" key="4">
    <source>
        <dbReference type="ARBA" id="ARBA00013078"/>
    </source>
</evidence>
<dbReference type="SUPFAM" id="SSF56784">
    <property type="entry name" value="HAD-like"/>
    <property type="match status" value="1"/>
</dbReference>
<comment type="similarity">
    <text evidence="3">Belongs to the HAD-like hydrolase superfamily. CbbY/CbbZ/Gph/YieH family.</text>
</comment>
<sequence>MPRRVHLILFDVDGTLLLSGGAGARALNDAFFDLFGTPGAMARVRPHGKTDPAICQEMFRLHLGREGTAEEAGRLMRRYLEILPACVAGSRNFHLMPGIPGVLDALAAREDVLLGLGTGNVEPGARTKLERGRLNGYFPFGGFGGDSADRAALLEAGFRRGEERAGAGASVVRWVVGDTWRDVRAGRACGARTLAVATGGDTLHGLAEAAPDHLLADLRRAGDLLSLLDGLPA</sequence>
<evidence type="ECO:0000313" key="6">
    <source>
        <dbReference type="Proteomes" id="UP000752292"/>
    </source>
</evidence>
<evidence type="ECO:0000313" key="5">
    <source>
        <dbReference type="EMBL" id="MBI4252504.1"/>
    </source>
</evidence>
<reference evidence="5" key="1">
    <citation type="submission" date="2020-07" db="EMBL/GenBank/DDBJ databases">
        <title>Huge and variable diversity of episymbiotic CPR bacteria and DPANN archaea in groundwater ecosystems.</title>
        <authorList>
            <person name="He C.Y."/>
            <person name="Keren R."/>
            <person name="Whittaker M."/>
            <person name="Farag I.F."/>
            <person name="Doudna J."/>
            <person name="Cate J.H.D."/>
            <person name="Banfield J.F."/>
        </authorList>
    </citation>
    <scope>NUCLEOTIDE SEQUENCE</scope>
    <source>
        <strain evidence="5">NC_groundwater_1370_Ag_S-0.2um_69_93</strain>
    </source>
</reference>
<dbReference type="Pfam" id="PF13242">
    <property type="entry name" value="Hydrolase_like"/>
    <property type="match status" value="1"/>
</dbReference>
<dbReference type="InterPro" id="IPR023214">
    <property type="entry name" value="HAD_sf"/>
</dbReference>
<dbReference type="PANTHER" id="PTHR43434">
    <property type="entry name" value="PHOSPHOGLYCOLATE PHOSPHATASE"/>
    <property type="match status" value="1"/>
</dbReference>
<dbReference type="GO" id="GO:0006281">
    <property type="term" value="P:DNA repair"/>
    <property type="evidence" value="ECO:0007669"/>
    <property type="project" value="TreeGrafter"/>
</dbReference>
<proteinExistence type="inferred from homology"/>
<dbReference type="Gene3D" id="1.10.150.240">
    <property type="entry name" value="Putative phosphatase, domain 2"/>
    <property type="match status" value="1"/>
</dbReference>
<dbReference type="InterPro" id="IPR050155">
    <property type="entry name" value="HAD-like_hydrolase_sf"/>
</dbReference>
<dbReference type="Proteomes" id="UP000752292">
    <property type="component" value="Unassembled WGS sequence"/>
</dbReference>
<comment type="catalytic activity">
    <reaction evidence="1">
        <text>2-phosphoglycolate + H2O = glycolate + phosphate</text>
        <dbReference type="Rhea" id="RHEA:14369"/>
        <dbReference type="ChEBI" id="CHEBI:15377"/>
        <dbReference type="ChEBI" id="CHEBI:29805"/>
        <dbReference type="ChEBI" id="CHEBI:43474"/>
        <dbReference type="ChEBI" id="CHEBI:58033"/>
        <dbReference type="EC" id="3.1.3.18"/>
    </reaction>
</comment>